<dbReference type="AlphaFoldDB" id="A0A1Y5XYI3"/>
<dbReference type="OrthoDB" id="4377479at2"/>
<sequence length="89" mass="10051">MTEPDPNIIDAEIVETPPVKAPEFDYTDGGVPTFDYVRDRIENRMATSIGANELAEGMPEAKSIDEQMAEREQAGRDKLEEIRRQLRGE</sequence>
<proteinExistence type="predicted"/>
<dbReference type="Proteomes" id="UP000192674">
    <property type="component" value="Unassembled WGS sequence"/>
</dbReference>
<accession>A0A1Y5XYI3</accession>
<reference evidence="1 2" key="1">
    <citation type="submission" date="2017-04" db="EMBL/GenBank/DDBJ databases">
        <authorList>
            <person name="Afonso C.L."/>
            <person name="Miller P.J."/>
            <person name="Scott M.A."/>
            <person name="Spackman E."/>
            <person name="Goraichik I."/>
            <person name="Dimitrov K.M."/>
            <person name="Suarez D.L."/>
            <person name="Swayne D.E."/>
        </authorList>
    </citation>
    <scope>NUCLEOTIDE SEQUENCE [LARGE SCALE GENOMIC DNA]</scope>
    <source>
        <strain evidence="1 2">DSM 43828</strain>
    </source>
</reference>
<evidence type="ECO:0000313" key="2">
    <source>
        <dbReference type="Proteomes" id="UP000192674"/>
    </source>
</evidence>
<evidence type="ECO:0008006" key="3">
    <source>
        <dbReference type="Google" id="ProtNLM"/>
    </source>
</evidence>
<protein>
    <recommendedName>
        <fullName evidence="3">PspA domain-containing protein</fullName>
    </recommendedName>
</protein>
<dbReference type="EMBL" id="FWXV01000005">
    <property type="protein sequence ID" value="SMD19176.1"/>
    <property type="molecule type" value="Genomic_DNA"/>
</dbReference>
<name>A0A1Y5XYI3_KIBAR</name>
<gene>
    <name evidence="1" type="ORF">SAMN05661093_06054</name>
</gene>
<evidence type="ECO:0000313" key="1">
    <source>
        <dbReference type="EMBL" id="SMD19176.1"/>
    </source>
</evidence>
<keyword evidence="2" id="KW-1185">Reference proteome</keyword>
<organism evidence="1 2">
    <name type="scientific">Kibdelosporangium aridum</name>
    <dbReference type="NCBI Taxonomy" id="2030"/>
    <lineage>
        <taxon>Bacteria</taxon>
        <taxon>Bacillati</taxon>
        <taxon>Actinomycetota</taxon>
        <taxon>Actinomycetes</taxon>
        <taxon>Pseudonocardiales</taxon>
        <taxon>Pseudonocardiaceae</taxon>
        <taxon>Kibdelosporangium</taxon>
    </lineage>
</organism>
<dbReference type="RefSeq" id="WP_084430226.1">
    <property type="nucleotide sequence ID" value="NZ_FWXV01000005.1"/>
</dbReference>